<evidence type="ECO:0000313" key="2">
    <source>
        <dbReference type="Proteomes" id="UP000039865"/>
    </source>
</evidence>
<accession>A0A078B9H5</accession>
<keyword evidence="2" id="KW-1185">Reference proteome</keyword>
<gene>
    <name evidence="1" type="primary">Contig1531.g1670</name>
    <name evidence="1" type="ORF">STYLEM_20224</name>
</gene>
<evidence type="ECO:0000313" key="1">
    <source>
        <dbReference type="EMBL" id="CDW91074.1"/>
    </source>
</evidence>
<organism evidence="1 2">
    <name type="scientific">Stylonychia lemnae</name>
    <name type="common">Ciliate</name>
    <dbReference type="NCBI Taxonomy" id="5949"/>
    <lineage>
        <taxon>Eukaryota</taxon>
        <taxon>Sar</taxon>
        <taxon>Alveolata</taxon>
        <taxon>Ciliophora</taxon>
        <taxon>Intramacronucleata</taxon>
        <taxon>Spirotrichea</taxon>
        <taxon>Stichotrichia</taxon>
        <taxon>Sporadotrichida</taxon>
        <taxon>Oxytrichidae</taxon>
        <taxon>Stylonychinae</taxon>
        <taxon>Stylonychia</taxon>
    </lineage>
</organism>
<dbReference type="AlphaFoldDB" id="A0A078B9H5"/>
<dbReference type="Proteomes" id="UP000039865">
    <property type="component" value="Unassembled WGS sequence"/>
</dbReference>
<sequence>MIEVLKLEKQLFLSKIFNALATFQTNQAIPLRTIGNIPLRNIQKIRFLRILVHLQRSTPETLKLVKANLTKNLLPSLVSRNNLQGFALKGFENYFFLVFL</sequence>
<dbReference type="InParanoid" id="A0A078B9H5"/>
<dbReference type="EMBL" id="CCKQ01019065">
    <property type="protein sequence ID" value="CDW91074.1"/>
    <property type="molecule type" value="Genomic_DNA"/>
</dbReference>
<name>A0A078B9H5_STYLE</name>
<reference evidence="1 2" key="1">
    <citation type="submission" date="2014-06" db="EMBL/GenBank/DDBJ databases">
        <authorList>
            <person name="Swart Estienne"/>
        </authorList>
    </citation>
    <scope>NUCLEOTIDE SEQUENCE [LARGE SCALE GENOMIC DNA]</scope>
    <source>
        <strain evidence="1 2">130c</strain>
    </source>
</reference>
<proteinExistence type="predicted"/>
<protein>
    <submittedName>
        <fullName evidence="1">Uncharacterized protein</fullName>
    </submittedName>
</protein>